<dbReference type="GO" id="GO:0009228">
    <property type="term" value="P:thiamine biosynthetic process"/>
    <property type="evidence" value="ECO:0007669"/>
    <property type="project" value="UniProtKB-UniRule"/>
</dbReference>
<evidence type="ECO:0000256" key="4">
    <source>
        <dbReference type="ARBA" id="ARBA00022723"/>
    </source>
</evidence>
<name>A0A1W1VP37_9FIRM</name>
<evidence type="ECO:0000256" key="7">
    <source>
        <dbReference type="ARBA" id="ARBA00023014"/>
    </source>
</evidence>
<evidence type="ECO:0000256" key="6">
    <source>
        <dbReference type="ARBA" id="ARBA00023004"/>
    </source>
</evidence>
<dbReference type="GO" id="GO:0005829">
    <property type="term" value="C:cytosol"/>
    <property type="evidence" value="ECO:0007669"/>
    <property type="project" value="TreeGrafter"/>
</dbReference>
<dbReference type="InterPro" id="IPR002817">
    <property type="entry name" value="ThiC/BzaA/B"/>
</dbReference>
<dbReference type="STRING" id="698762.SAMN00808754_1175"/>
<keyword evidence="6" id="KW-0408">Iron</keyword>
<dbReference type="Gene3D" id="3.20.20.540">
    <property type="entry name" value="Radical SAM ThiC family, central domain"/>
    <property type="match status" value="1"/>
</dbReference>
<dbReference type="Proteomes" id="UP000192569">
    <property type="component" value="Chromosome I"/>
</dbReference>
<dbReference type="RefSeq" id="WP_084667055.1">
    <property type="nucleotide sequence ID" value="NZ_LT838272.1"/>
</dbReference>
<dbReference type="GO" id="GO:0070284">
    <property type="term" value="F:phosphomethylpyrimidine synthase activity"/>
    <property type="evidence" value="ECO:0007669"/>
    <property type="project" value="UniProtKB-EC"/>
</dbReference>
<dbReference type="SFLD" id="SFLDS00113">
    <property type="entry name" value="Radical_SAM_Phosphomethylpyrim"/>
    <property type="match status" value="1"/>
</dbReference>
<evidence type="ECO:0000256" key="3">
    <source>
        <dbReference type="ARBA" id="ARBA00022691"/>
    </source>
</evidence>
<evidence type="ECO:0000313" key="11">
    <source>
        <dbReference type="Proteomes" id="UP000192569"/>
    </source>
</evidence>
<proteinExistence type="predicted"/>
<keyword evidence="2" id="KW-0004">4Fe-4S</keyword>
<dbReference type="EMBL" id="LT838272">
    <property type="protein sequence ID" value="SMB95117.1"/>
    <property type="molecule type" value="Genomic_DNA"/>
</dbReference>
<dbReference type="PANTHER" id="PTHR30557">
    <property type="entry name" value="THIAMINE BIOSYNTHESIS PROTEIN THIC"/>
    <property type="match status" value="1"/>
</dbReference>
<gene>
    <name evidence="10" type="ORF">SAMN00808754_1175</name>
</gene>
<evidence type="ECO:0000256" key="2">
    <source>
        <dbReference type="ARBA" id="ARBA00022485"/>
    </source>
</evidence>
<evidence type="ECO:0000256" key="1">
    <source>
        <dbReference type="ARBA" id="ARBA00001966"/>
    </source>
</evidence>
<dbReference type="Pfam" id="PF01964">
    <property type="entry name" value="ThiC_Rad_SAM"/>
    <property type="match status" value="1"/>
</dbReference>
<keyword evidence="8" id="KW-0456">Lyase</keyword>
<dbReference type="OrthoDB" id="9805897at2"/>
<dbReference type="NCBIfam" id="NF009895">
    <property type="entry name" value="PRK13352.1"/>
    <property type="match status" value="1"/>
</dbReference>
<organism evidence="10 11">
    <name type="scientific">Thermanaeromonas toyohensis ToBE</name>
    <dbReference type="NCBI Taxonomy" id="698762"/>
    <lineage>
        <taxon>Bacteria</taxon>
        <taxon>Bacillati</taxon>
        <taxon>Bacillota</taxon>
        <taxon>Clostridia</taxon>
        <taxon>Neomoorellales</taxon>
        <taxon>Neomoorellaceae</taxon>
        <taxon>Thermanaeromonas</taxon>
    </lineage>
</organism>
<evidence type="ECO:0000313" key="10">
    <source>
        <dbReference type="EMBL" id="SMB95117.1"/>
    </source>
</evidence>
<keyword evidence="4" id="KW-0479">Metal-binding</keyword>
<evidence type="ECO:0000256" key="9">
    <source>
        <dbReference type="NCBIfam" id="TIGR00190"/>
    </source>
</evidence>
<keyword evidence="3" id="KW-0949">S-adenosyl-L-methionine</keyword>
<evidence type="ECO:0000256" key="5">
    <source>
        <dbReference type="ARBA" id="ARBA00022833"/>
    </source>
</evidence>
<sequence length="432" mass="46723">MTQLTSARQGIITPEMEEVALKEGVTPEFIRQGVAEGTIVIPRNVKRRNIVPIGIGKGLRTKVSASVGLYGDRAEMGVEIAKIKAAVEAGADAIMDLSVSGDINAMREASLTSTPTPVGTLPIYQAFAEAARKYGSSLKMEVEELFEVIERQAAEGVDFFGLHCGLTMEIVERAQREGRVDPLVSYGGSHLMGWMLYHRKENPLYEHYDRLLAIAYKYDVTLSLADGMRPGCLADSLDGAQVQELVVLGELVRRARKAGVQVMVKGPGHVPLNKLKTTIALEKSLCQGAPYFVFGPVVTDIAAGYDHISAAIGGAISAWAGAEFICYVTSAEHLGLPDIEQVREGVIAARIAAHAADLAKGASKAYDWDLALSRARKELDWQKQISLAIDPERASKLRRERSEASSLACTMCGKYCAMAIVSHYLGTPRLSC</sequence>
<comment type="cofactor">
    <cofactor evidence="1">
        <name>[4Fe-4S] cluster</name>
        <dbReference type="ChEBI" id="CHEBI:49883"/>
    </cofactor>
</comment>
<dbReference type="InterPro" id="IPR038521">
    <property type="entry name" value="ThiC/Bza_core_dom"/>
</dbReference>
<dbReference type="SFLD" id="SFLDF00407">
    <property type="entry name" value="phosphomethylpyrimidine_syntha"/>
    <property type="match status" value="1"/>
</dbReference>
<reference evidence="10 11" key="1">
    <citation type="submission" date="2017-04" db="EMBL/GenBank/DDBJ databases">
        <authorList>
            <person name="Afonso C.L."/>
            <person name="Miller P.J."/>
            <person name="Scott M.A."/>
            <person name="Spackman E."/>
            <person name="Goraichik I."/>
            <person name="Dimitrov K.M."/>
            <person name="Suarez D.L."/>
            <person name="Swayne D.E."/>
        </authorList>
    </citation>
    <scope>NUCLEOTIDE SEQUENCE [LARGE SCALE GENOMIC DNA]</scope>
    <source>
        <strain evidence="10 11">ToBE</strain>
    </source>
</reference>
<dbReference type="GO" id="GO:0051539">
    <property type="term" value="F:4 iron, 4 sulfur cluster binding"/>
    <property type="evidence" value="ECO:0007669"/>
    <property type="project" value="UniProtKB-KW"/>
</dbReference>
<evidence type="ECO:0000256" key="8">
    <source>
        <dbReference type="ARBA" id="ARBA00023239"/>
    </source>
</evidence>
<dbReference type="AlphaFoldDB" id="A0A1W1VP37"/>
<dbReference type="Gene3D" id="6.10.250.620">
    <property type="match status" value="1"/>
</dbReference>
<keyword evidence="11" id="KW-1185">Reference proteome</keyword>
<keyword evidence="7" id="KW-0411">Iron-sulfur</keyword>
<dbReference type="EC" id="4.1.99.17" evidence="9"/>
<dbReference type="GO" id="GO:0046872">
    <property type="term" value="F:metal ion binding"/>
    <property type="evidence" value="ECO:0007669"/>
    <property type="project" value="UniProtKB-KW"/>
</dbReference>
<dbReference type="SFLD" id="SFLDG01114">
    <property type="entry name" value="phosphomethylpyrimidine_syntha"/>
    <property type="match status" value="1"/>
</dbReference>
<accession>A0A1W1VP37</accession>
<dbReference type="PANTHER" id="PTHR30557:SF1">
    <property type="entry name" value="PHOSPHOMETHYLPYRIMIDINE SYNTHASE, CHLOROPLASTIC"/>
    <property type="match status" value="1"/>
</dbReference>
<protein>
    <recommendedName>
        <fullName evidence="9">Phosphomethylpyrimidine synthase</fullName>
        <ecNumber evidence="9">4.1.99.17</ecNumber>
    </recommendedName>
</protein>
<dbReference type="NCBIfam" id="TIGR00190">
    <property type="entry name" value="thiC"/>
    <property type="match status" value="1"/>
</dbReference>
<keyword evidence="5" id="KW-0862">Zinc</keyword>